<evidence type="ECO:0000256" key="4">
    <source>
        <dbReference type="ARBA" id="ARBA00023136"/>
    </source>
</evidence>
<keyword evidence="3 5" id="KW-1133">Transmembrane helix</keyword>
<proteinExistence type="predicted"/>
<evidence type="ECO:0000313" key="7">
    <source>
        <dbReference type="Proteomes" id="UP000306552"/>
    </source>
</evidence>
<organism evidence="6 7">
    <name type="scientific">Mesohalobacter halotolerans</name>
    <dbReference type="NCBI Taxonomy" id="1883405"/>
    <lineage>
        <taxon>Bacteria</taxon>
        <taxon>Pseudomonadati</taxon>
        <taxon>Bacteroidota</taxon>
        <taxon>Flavobacteriia</taxon>
        <taxon>Flavobacteriales</taxon>
        <taxon>Flavobacteriaceae</taxon>
        <taxon>Mesohalobacter</taxon>
    </lineage>
</organism>
<evidence type="ECO:0000256" key="5">
    <source>
        <dbReference type="SAM" id="Phobius"/>
    </source>
</evidence>
<dbReference type="GO" id="GO:0016020">
    <property type="term" value="C:membrane"/>
    <property type="evidence" value="ECO:0007669"/>
    <property type="project" value="UniProtKB-SubCell"/>
</dbReference>
<dbReference type="GO" id="GO:0009403">
    <property type="term" value="P:toxin biosynthetic process"/>
    <property type="evidence" value="ECO:0007669"/>
    <property type="project" value="InterPro"/>
</dbReference>
<comment type="subcellular location">
    <subcellularLocation>
        <location evidence="1">Membrane</location>
        <topology evidence="1">Multi-pass membrane protein</topology>
    </subcellularLocation>
</comment>
<comment type="caution">
    <text evidence="6">The sequence shown here is derived from an EMBL/GenBank/DDBJ whole genome shotgun (WGS) entry which is preliminary data.</text>
</comment>
<accession>A0A4U5TUS9</accession>
<feature type="transmembrane region" description="Helical" evidence="5">
    <location>
        <begin position="65"/>
        <end position="86"/>
    </location>
</feature>
<feature type="transmembrane region" description="Helical" evidence="5">
    <location>
        <begin position="98"/>
        <end position="122"/>
    </location>
</feature>
<evidence type="ECO:0000256" key="2">
    <source>
        <dbReference type="ARBA" id="ARBA00022692"/>
    </source>
</evidence>
<protein>
    <submittedName>
        <fullName evidence="6">CvpA family protein</fullName>
    </submittedName>
</protein>
<feature type="transmembrane region" description="Helical" evidence="5">
    <location>
        <begin position="24"/>
        <end position="45"/>
    </location>
</feature>
<dbReference type="RefSeq" id="WP_138930997.1">
    <property type="nucleotide sequence ID" value="NZ_SWMU01000001.1"/>
</dbReference>
<dbReference type="Proteomes" id="UP000306552">
    <property type="component" value="Unassembled WGS sequence"/>
</dbReference>
<keyword evidence="2 5" id="KW-0812">Transmembrane</keyword>
<dbReference type="PANTHER" id="PTHR37306">
    <property type="entry name" value="COLICIN V PRODUCTION PROTEIN"/>
    <property type="match status" value="1"/>
</dbReference>
<dbReference type="PANTHER" id="PTHR37306:SF1">
    <property type="entry name" value="COLICIN V PRODUCTION PROTEIN"/>
    <property type="match status" value="1"/>
</dbReference>
<dbReference type="Pfam" id="PF02674">
    <property type="entry name" value="Colicin_V"/>
    <property type="match status" value="1"/>
</dbReference>
<dbReference type="OrthoDB" id="9799585at2"/>
<evidence type="ECO:0000256" key="1">
    <source>
        <dbReference type="ARBA" id="ARBA00004141"/>
    </source>
</evidence>
<name>A0A4U5TUS9_9FLAO</name>
<dbReference type="AlphaFoldDB" id="A0A4U5TUS9"/>
<evidence type="ECO:0000313" key="6">
    <source>
        <dbReference type="EMBL" id="TKS57294.1"/>
    </source>
</evidence>
<evidence type="ECO:0000256" key="3">
    <source>
        <dbReference type="ARBA" id="ARBA00022989"/>
    </source>
</evidence>
<gene>
    <name evidence="6" type="ORF">FCN74_02425</name>
</gene>
<dbReference type="EMBL" id="SWMU01000001">
    <property type="protein sequence ID" value="TKS57294.1"/>
    <property type="molecule type" value="Genomic_DNA"/>
</dbReference>
<dbReference type="InterPro" id="IPR003825">
    <property type="entry name" value="Colicin-V_CvpA"/>
</dbReference>
<keyword evidence="4 5" id="KW-0472">Membrane</keyword>
<keyword evidence="7" id="KW-1185">Reference proteome</keyword>
<sequence length="176" mass="19899">MNLIDIIIGVILILGFYKGFKKGFVLELTALLGLILGITGAFYLSKAHGLYIGQWLDWDDEYLRITTFLLSFIVIVIIVSLIGKLITKLIDFVALSFINKLLGGLFGLLKFGLLLSILLLLFNVINEQVEMVSEETLNESISYPILNQFTDIIWPKLVEMSQEQKEMLDKLPNISE</sequence>
<reference evidence="6 7" key="1">
    <citation type="submission" date="2019-04" db="EMBL/GenBank/DDBJ databases">
        <title>Psychroflexus halotolerans sp. nov., isolated from a marine solar saltern.</title>
        <authorList>
            <person name="Feng X."/>
        </authorList>
    </citation>
    <scope>NUCLEOTIDE SEQUENCE [LARGE SCALE GENOMIC DNA]</scope>
    <source>
        <strain evidence="6 7">WDS2C27</strain>
    </source>
</reference>